<accession>A0A9P6MVT0</accession>
<dbReference type="Proteomes" id="UP000703661">
    <property type="component" value="Unassembled WGS sequence"/>
</dbReference>
<organism evidence="1 2">
    <name type="scientific">Entomortierella chlamydospora</name>
    <dbReference type="NCBI Taxonomy" id="101097"/>
    <lineage>
        <taxon>Eukaryota</taxon>
        <taxon>Fungi</taxon>
        <taxon>Fungi incertae sedis</taxon>
        <taxon>Mucoromycota</taxon>
        <taxon>Mortierellomycotina</taxon>
        <taxon>Mortierellomycetes</taxon>
        <taxon>Mortierellales</taxon>
        <taxon>Mortierellaceae</taxon>
        <taxon>Entomortierella</taxon>
    </lineage>
</organism>
<keyword evidence="2" id="KW-1185">Reference proteome</keyword>
<evidence type="ECO:0000313" key="1">
    <source>
        <dbReference type="EMBL" id="KAG0015343.1"/>
    </source>
</evidence>
<dbReference type="EMBL" id="JAAAID010000637">
    <property type="protein sequence ID" value="KAG0015343.1"/>
    <property type="molecule type" value="Genomic_DNA"/>
</dbReference>
<name>A0A9P6MVT0_9FUNG</name>
<sequence length="157" mass="17602">DFRPETYTTKGYYAKGSIRTNSHTLQVLCFKLRELLSVKYKRLPDDSLSPRLTPTTHGTGDFLSEIRNVLGTKEDVANLWPGIDPQNIKTLTLDAGQAYVVGGYAYLPRIDEQERVPFLQRLTPYSLLLYNNTTGSDANTVFGATNNFKVASNYDSV</sequence>
<evidence type="ECO:0000313" key="2">
    <source>
        <dbReference type="Proteomes" id="UP000703661"/>
    </source>
</evidence>
<comment type="caution">
    <text evidence="1">The sequence shown here is derived from an EMBL/GenBank/DDBJ whole genome shotgun (WGS) entry which is preliminary data.</text>
</comment>
<gene>
    <name evidence="1" type="ORF">BGZ80_009914</name>
</gene>
<dbReference type="AlphaFoldDB" id="A0A9P6MVT0"/>
<feature type="non-terminal residue" evidence="1">
    <location>
        <position position="1"/>
    </location>
</feature>
<protein>
    <submittedName>
        <fullName evidence="1">Uncharacterized protein</fullName>
    </submittedName>
</protein>
<reference evidence="1" key="1">
    <citation type="journal article" date="2020" name="Fungal Divers.">
        <title>Resolving the Mortierellaceae phylogeny through synthesis of multi-gene phylogenetics and phylogenomics.</title>
        <authorList>
            <person name="Vandepol N."/>
            <person name="Liber J."/>
            <person name="Desiro A."/>
            <person name="Na H."/>
            <person name="Kennedy M."/>
            <person name="Barry K."/>
            <person name="Grigoriev I.V."/>
            <person name="Miller A.N."/>
            <person name="O'Donnell K."/>
            <person name="Stajich J.E."/>
            <person name="Bonito G."/>
        </authorList>
    </citation>
    <scope>NUCLEOTIDE SEQUENCE</scope>
    <source>
        <strain evidence="1">NRRL 2769</strain>
    </source>
</reference>
<proteinExistence type="predicted"/>